<dbReference type="InterPro" id="IPR036522">
    <property type="entry name" value="MoaC_sf"/>
</dbReference>
<feature type="region of interest" description="Disordered" evidence="17">
    <location>
        <begin position="1627"/>
        <end position="1646"/>
    </location>
</feature>
<dbReference type="InterPro" id="IPR040064">
    <property type="entry name" value="MoaA-like"/>
</dbReference>
<keyword evidence="15" id="KW-0456">Lyase</keyword>
<name>A0A8H3V761_VENIN</name>
<dbReference type="GO" id="GO:0061799">
    <property type="term" value="F:cyclic pyranopterin monophosphate synthase activity"/>
    <property type="evidence" value="ECO:0007669"/>
    <property type="project" value="UniProtKB-EC"/>
</dbReference>
<dbReference type="InterPro" id="IPR000385">
    <property type="entry name" value="MoaA_NifB_PqqE_Fe-S-bd_CS"/>
</dbReference>
<dbReference type="SFLD" id="SFLDG01386">
    <property type="entry name" value="main_SPASM_domain-containing"/>
    <property type="match status" value="1"/>
</dbReference>
<dbReference type="CDD" id="cd21117">
    <property type="entry name" value="Twitch_MoaA"/>
    <property type="match status" value="1"/>
</dbReference>
<dbReference type="Pfam" id="PF04055">
    <property type="entry name" value="Radical_SAM"/>
    <property type="match status" value="1"/>
</dbReference>
<dbReference type="GO" id="GO:0051539">
    <property type="term" value="F:4 iron, 4 sulfur cluster binding"/>
    <property type="evidence" value="ECO:0007669"/>
    <property type="project" value="UniProtKB-KW"/>
</dbReference>
<accession>A0A8H3V761</accession>
<keyword evidence="8" id="KW-0479">Metal-binding</keyword>
<dbReference type="InterPro" id="IPR013785">
    <property type="entry name" value="Aldolase_TIM"/>
</dbReference>
<evidence type="ECO:0000259" key="18">
    <source>
        <dbReference type="PROSITE" id="PS51918"/>
    </source>
</evidence>
<evidence type="ECO:0000256" key="1">
    <source>
        <dbReference type="ARBA" id="ARBA00001637"/>
    </source>
</evidence>
<comment type="similarity">
    <text evidence="4">In the C-terminal section; belongs to the MoaC family.</text>
</comment>
<comment type="similarity">
    <text evidence="5">In the N-terminal section; belongs to the radical SAM superfamily. MoaA family.</text>
</comment>
<evidence type="ECO:0000256" key="15">
    <source>
        <dbReference type="ARBA" id="ARBA00023239"/>
    </source>
</evidence>
<keyword evidence="10" id="KW-0408">Iron</keyword>
<evidence type="ECO:0000256" key="6">
    <source>
        <dbReference type="ARBA" id="ARBA00022485"/>
    </source>
</evidence>
<keyword evidence="13" id="KW-0342">GTP-binding</keyword>
<feature type="compositionally biased region" description="Basic and acidic residues" evidence="17">
    <location>
        <begin position="359"/>
        <end position="372"/>
    </location>
</feature>
<keyword evidence="12" id="KW-0496">Mitochondrion</keyword>
<dbReference type="GO" id="GO:0006777">
    <property type="term" value="P:Mo-molybdopterin cofactor biosynthetic process"/>
    <property type="evidence" value="ECO:0007669"/>
    <property type="project" value="UniProtKB-KW"/>
</dbReference>
<dbReference type="Proteomes" id="UP000433883">
    <property type="component" value="Unassembled WGS sequence"/>
</dbReference>
<dbReference type="InterPro" id="IPR002820">
    <property type="entry name" value="Mopterin_CF_biosynth-C_dom"/>
</dbReference>
<keyword evidence="7" id="KW-0949">S-adenosyl-L-methionine</keyword>
<dbReference type="InterPro" id="IPR036987">
    <property type="entry name" value="SRA-YDG_sf"/>
</dbReference>
<comment type="cofactor">
    <cofactor evidence="2">
        <name>[4Fe-4S] cluster</name>
        <dbReference type="ChEBI" id="CHEBI:49883"/>
    </cofactor>
</comment>
<dbReference type="Pfam" id="PF01967">
    <property type="entry name" value="MoaC"/>
    <property type="match status" value="1"/>
</dbReference>
<dbReference type="InterPro" id="IPR006638">
    <property type="entry name" value="Elp3/MiaA/NifB-like_rSAM"/>
</dbReference>
<organism evidence="19 20">
    <name type="scientific">Venturia inaequalis</name>
    <name type="common">Apple scab fungus</name>
    <dbReference type="NCBI Taxonomy" id="5025"/>
    <lineage>
        <taxon>Eukaryota</taxon>
        <taxon>Fungi</taxon>
        <taxon>Dikarya</taxon>
        <taxon>Ascomycota</taxon>
        <taxon>Pezizomycotina</taxon>
        <taxon>Dothideomycetes</taxon>
        <taxon>Pleosporomycetidae</taxon>
        <taxon>Venturiales</taxon>
        <taxon>Venturiaceae</taxon>
        <taxon>Venturia</taxon>
    </lineage>
</organism>
<dbReference type="PROSITE" id="PS51918">
    <property type="entry name" value="RADICAL_SAM"/>
    <property type="match status" value="1"/>
</dbReference>
<evidence type="ECO:0000313" key="20">
    <source>
        <dbReference type="Proteomes" id="UP000433883"/>
    </source>
</evidence>
<evidence type="ECO:0000256" key="4">
    <source>
        <dbReference type="ARBA" id="ARBA00008484"/>
    </source>
</evidence>
<dbReference type="EMBL" id="WNWQ01000046">
    <property type="protein sequence ID" value="KAE9982297.1"/>
    <property type="molecule type" value="Genomic_DNA"/>
</dbReference>
<dbReference type="Gene3D" id="3.30.70.640">
    <property type="entry name" value="Molybdopterin cofactor biosynthesis C (MoaC) domain"/>
    <property type="match status" value="1"/>
</dbReference>
<dbReference type="SUPFAM" id="SSF102114">
    <property type="entry name" value="Radical SAM enzymes"/>
    <property type="match status" value="1"/>
</dbReference>
<keyword evidence="9" id="KW-0547">Nucleotide-binding</keyword>
<dbReference type="CDD" id="cd01420">
    <property type="entry name" value="MoaC_PE"/>
    <property type="match status" value="1"/>
</dbReference>
<evidence type="ECO:0000256" key="10">
    <source>
        <dbReference type="ARBA" id="ARBA00023004"/>
    </source>
</evidence>
<comment type="pathway">
    <text evidence="3">Cofactor biosynthesis; molybdopterin biosynthesis.</text>
</comment>
<keyword evidence="14" id="KW-0501">Molybdenum cofactor biosynthesis</keyword>
<dbReference type="InterPro" id="IPR047594">
    <property type="entry name" value="MoaC_bact/euk"/>
</dbReference>
<dbReference type="SMART" id="SM00729">
    <property type="entry name" value="Elp3"/>
    <property type="match status" value="1"/>
</dbReference>
<dbReference type="Pfam" id="PF06463">
    <property type="entry name" value="Mob_synth_C"/>
    <property type="match status" value="1"/>
</dbReference>
<feature type="region of interest" description="Disordered" evidence="17">
    <location>
        <begin position="2018"/>
        <end position="2045"/>
    </location>
</feature>
<feature type="region of interest" description="Disordered" evidence="17">
    <location>
        <begin position="350"/>
        <end position="380"/>
    </location>
</feature>
<dbReference type="CDD" id="cd01335">
    <property type="entry name" value="Radical_SAM"/>
    <property type="match status" value="1"/>
</dbReference>
<feature type="region of interest" description="Disordered" evidence="17">
    <location>
        <begin position="1900"/>
        <end position="1923"/>
    </location>
</feature>
<dbReference type="NCBIfam" id="TIGR02666">
    <property type="entry name" value="moaA"/>
    <property type="match status" value="1"/>
</dbReference>
<dbReference type="InterPro" id="IPR058240">
    <property type="entry name" value="rSAM_sf"/>
</dbReference>
<gene>
    <name evidence="19" type="ORF">BLS_006304</name>
</gene>
<dbReference type="Gene3D" id="3.20.20.70">
    <property type="entry name" value="Aldolase class I"/>
    <property type="match status" value="1"/>
</dbReference>
<evidence type="ECO:0000256" key="5">
    <source>
        <dbReference type="ARBA" id="ARBA00009862"/>
    </source>
</evidence>
<dbReference type="SFLD" id="SFLDG01067">
    <property type="entry name" value="SPASM/twitch_domain_containing"/>
    <property type="match status" value="1"/>
</dbReference>
<dbReference type="InterPro" id="IPR015947">
    <property type="entry name" value="PUA-like_sf"/>
</dbReference>
<evidence type="ECO:0000256" key="11">
    <source>
        <dbReference type="ARBA" id="ARBA00023014"/>
    </source>
</evidence>
<dbReference type="GO" id="GO:0005525">
    <property type="term" value="F:GTP binding"/>
    <property type="evidence" value="ECO:0007669"/>
    <property type="project" value="UniProtKB-KW"/>
</dbReference>
<evidence type="ECO:0000256" key="9">
    <source>
        <dbReference type="ARBA" id="ARBA00022741"/>
    </source>
</evidence>
<dbReference type="InterPro" id="IPR007197">
    <property type="entry name" value="rSAM"/>
</dbReference>
<feature type="compositionally biased region" description="Basic and acidic residues" evidence="17">
    <location>
        <begin position="2019"/>
        <end position="2035"/>
    </location>
</feature>
<dbReference type="SUPFAM" id="SSF88697">
    <property type="entry name" value="PUA domain-like"/>
    <property type="match status" value="1"/>
</dbReference>
<evidence type="ECO:0000256" key="7">
    <source>
        <dbReference type="ARBA" id="ARBA00022691"/>
    </source>
</evidence>
<dbReference type="InterPro" id="IPR050105">
    <property type="entry name" value="MoCo_biosynth_MoaA/MoaC"/>
</dbReference>
<protein>
    <recommendedName>
        <fullName evidence="18">Radical SAM core domain-containing protein</fullName>
    </recommendedName>
</protein>
<keyword evidence="6" id="KW-0004">4Fe-4S</keyword>
<dbReference type="SUPFAM" id="SSF55040">
    <property type="entry name" value="Molybdenum cofactor biosynthesis protein C, MoaC"/>
    <property type="match status" value="1"/>
</dbReference>
<dbReference type="GO" id="GO:0061798">
    <property type="term" value="F:GTP 3',8'-cyclase activity"/>
    <property type="evidence" value="ECO:0007669"/>
    <property type="project" value="UniProtKB-EC"/>
</dbReference>
<dbReference type="InterPro" id="IPR013483">
    <property type="entry name" value="MoaA"/>
</dbReference>
<dbReference type="Gene3D" id="2.30.280.10">
    <property type="entry name" value="SRA-YDG"/>
    <property type="match status" value="1"/>
</dbReference>
<dbReference type="SFLD" id="SFLDS00029">
    <property type="entry name" value="Radical_SAM"/>
    <property type="match status" value="1"/>
</dbReference>
<comment type="catalytic activity">
    <reaction evidence="16">
        <text>GTP + AH2 + S-adenosyl-L-methionine = (8S)-3',8-cyclo-7,8-dihydroguanosine 5'-triphosphate + 5'-deoxyadenosine + L-methionine + A + H(+)</text>
        <dbReference type="Rhea" id="RHEA:49576"/>
        <dbReference type="ChEBI" id="CHEBI:13193"/>
        <dbReference type="ChEBI" id="CHEBI:15378"/>
        <dbReference type="ChEBI" id="CHEBI:17319"/>
        <dbReference type="ChEBI" id="CHEBI:17499"/>
        <dbReference type="ChEBI" id="CHEBI:37565"/>
        <dbReference type="ChEBI" id="CHEBI:57844"/>
        <dbReference type="ChEBI" id="CHEBI:59789"/>
        <dbReference type="ChEBI" id="CHEBI:131766"/>
        <dbReference type="EC" id="4.1.99.22"/>
    </reaction>
</comment>
<dbReference type="UniPathway" id="UPA00344"/>
<dbReference type="GO" id="GO:0046872">
    <property type="term" value="F:metal ion binding"/>
    <property type="evidence" value="ECO:0007669"/>
    <property type="project" value="UniProtKB-KW"/>
</dbReference>
<evidence type="ECO:0000256" key="14">
    <source>
        <dbReference type="ARBA" id="ARBA00023150"/>
    </source>
</evidence>
<sequence length="2124" mass="240478">MPWREADYPRTLHVVNLRKTSAWVRDTLDPLMARDGPSELHPDDVLTLHDIFLALQHHQISLATMQFSRIHLAVSEVCGKATRWPTKLADEADRVIRCLESCYGPLETIQTPLYEVGGRLHGISEPRHLTRDALLRRFSEEDPSLTDNTRAYFHNSLGFKPGQWWINGLFAFRDGIINDKCTEGGICHNELGAYAVVLKDDDEANSLSPDRFTYRCRTGDRGRYRLTAADFRSRFPVRVLRSNSLRSLWAPRAGIRYDGLFQIKGWTIRPVKAEENEGVDVMFDVHFERCDGSDSVEVLRHPLAEEVDDYKAYKRCCREQRDAERHDAVQLGSLNYRATSEMNLSEKDFQEQFQSPSQKAKDEDYVLRDGGKPSRTPSLHREEVVDFTTKMRTYDGSTEDSPRFHEVEWNPPSQTSFAKGLPRVARLAAGQHSLQTEARATPSQWTRSLSTTASVHTPALEKLSPTARVLPFPTSPQSRVSRLEALQEAKPFSQFLTDNFNRQHDYLRISITERCNLRCVYCMPAEGVPLSPTVHLLTTPEIFYLSSLFVSQGVTKIRLTGGEPTVRKDIIPLMQQVGSLRSKGLREIALTTNGLLLHRKLDAMVEAGLTAVNMSLDTLDPFQFQIMTRRKGFDVVMRGIDRILEMNKMGAGVKLKINCVVMRGVNEREILPFVEMGMEKDIEVRFIEYMPFGGNKWSKGKMLSYQEMLDIIRTKYPGVHRVQGHKNDTSKTFQVPGFVGRIGFITSMTEDFCSSCNRLRITGDGNLKVCLHGNAEVSLRDILREGNDGKPIDEEAFEAIKQIELDRHQGRLPEGTPLGWGEREQSLLNLIGTAVKRKKEKHAGIGELENMENRPMILIVAASTPFLGYYIAAAAIDTETQFGCTHLKAYLICKVNTVFATVMRHALPLARREIWRICKGLTHQELLEPEAKGFLKPVTRSQLQVAVAEMVQRRTDFIDQKGKDPAMTFPFPESADINANTIPEVGAPKPQRPKLILNEDKNDTHDYEDPFHISKMLLNRAAKERVERVRRGVYRGTQRLRDEFEPSLVSWRRELYTIAQAITDRFEERKNGKHKMESYMSRCSDIFARVRHSEISISQLGHTVQAAKMAKRAYINSPARGRAERMALRVAEGRQTTALRRARAIMAIEKTVSSLLVYKLSHWRAEISAIRQNLTGIPLERGTVHIRYGLEHNVHTTVPVSHAWLKGKVRKMERGLNRLLKHDLPSWRAEIGLPPYDPAKTLPDQRATHMHFRPQSLLPADAKRPGVDGVKDTLGMARESSRLHTIVYIQTAISLVESEFPMWCHEVHSIDERRTNGRSGSSLHALTSVYPRDATSRVSMETNHKRLYTLEAYKRRFKRELISIFGPGMYSELDQLRFEDVSDVTERNAAFSRIYQLAKRQKVPYVADATEEPTKLSELEAQQWKDGVASLLSNHQMLPLSEIPGATSDLTADALRRGESRTSLMRTLLDMILLRRRAAKDVRNPDVEHDFAIRFRDVSIMRWRKDLKGAMRQKYGFGRDYSIIDSLDYEDLCFVKQRRLLFRKLSDMTRKEHACFRIYNAKTAEAARSEMARWKLVTKLQLRNRFGPGDYPEVDDVTMETFSYDRQRSAFLLKLFSTLNHCQNIGTGTGALPQQKQGHDPKSQSRVKLGRHKRARQLHAEATNFVIKIETLRRDNDTLDSKQAEVEAKTESKQAEILRELRGVANKAATETEDYQLLRKQIVMEGLHAQYREGERRICKMKSRSAGRQIIDKLRALQLIRLARSKQARSIALTKETDASGSVPRFSEHRVEGEEAVVETMKDSDMLEATSSLTAPSITKPEHESPLSLENERERSMARLRKLLLGKNHAEEARNSTETSEATLAYMEEQWDTESTVATTTFKPTESKWAPLRQTVDLDESATTVSTQDSKVEARQQRQSHGQLTHLTPSGSAHMVNIISKTATHRLAIAIGTVSFSNPQILGLVRSAALKKGDVLGVARIAGIQAAKLCPMIIPLCHPIGISGVEVDVTVLDAVSAPQKDEEQTQTHTRQENKASFHPPSSSRSLTATSIPLEYGGIHVAARVDCVGPTGVEMEALTAVMGACLTVVDMVKAVDRGATIGDVRVVRKMGGRSGEWVDETYVDK</sequence>
<evidence type="ECO:0000256" key="13">
    <source>
        <dbReference type="ARBA" id="ARBA00023134"/>
    </source>
</evidence>
<feature type="compositionally biased region" description="Polar residues" evidence="17">
    <location>
        <begin position="1627"/>
        <end position="1636"/>
    </location>
</feature>
<keyword evidence="11" id="KW-0411">Iron-sulfur</keyword>
<dbReference type="InterPro" id="IPR010505">
    <property type="entry name" value="MoaA_twitch"/>
</dbReference>
<evidence type="ECO:0000256" key="2">
    <source>
        <dbReference type="ARBA" id="ARBA00001966"/>
    </source>
</evidence>
<feature type="domain" description="Radical SAM core" evidence="18">
    <location>
        <begin position="499"/>
        <end position="726"/>
    </location>
</feature>
<evidence type="ECO:0000256" key="12">
    <source>
        <dbReference type="ARBA" id="ARBA00023128"/>
    </source>
</evidence>
<proteinExistence type="inferred from homology"/>
<dbReference type="PANTHER" id="PTHR22960">
    <property type="entry name" value="MOLYBDOPTERIN COFACTOR SYNTHESIS PROTEIN A"/>
    <property type="match status" value="1"/>
</dbReference>
<comment type="catalytic activity">
    <reaction evidence="1">
        <text>(8S)-3',8-cyclo-7,8-dihydroguanosine 5'-triphosphate = cyclic pyranopterin phosphate + diphosphate</text>
        <dbReference type="Rhea" id="RHEA:49580"/>
        <dbReference type="ChEBI" id="CHEBI:33019"/>
        <dbReference type="ChEBI" id="CHEBI:59648"/>
        <dbReference type="ChEBI" id="CHEBI:131766"/>
        <dbReference type="EC" id="4.6.1.17"/>
    </reaction>
</comment>
<evidence type="ECO:0000256" key="16">
    <source>
        <dbReference type="ARBA" id="ARBA00048697"/>
    </source>
</evidence>
<evidence type="ECO:0000256" key="3">
    <source>
        <dbReference type="ARBA" id="ARBA00005046"/>
    </source>
</evidence>
<evidence type="ECO:0000256" key="8">
    <source>
        <dbReference type="ARBA" id="ARBA00022723"/>
    </source>
</evidence>
<dbReference type="SFLD" id="SFLDG01383">
    <property type="entry name" value="cyclic_pyranopterin_phosphate"/>
    <property type="match status" value="1"/>
</dbReference>
<evidence type="ECO:0000256" key="17">
    <source>
        <dbReference type="SAM" id="MobiDB-lite"/>
    </source>
</evidence>
<comment type="caution">
    <text evidence="19">The sequence shown here is derived from an EMBL/GenBank/DDBJ whole genome shotgun (WGS) entry which is preliminary data.</text>
</comment>
<evidence type="ECO:0000313" key="19">
    <source>
        <dbReference type="EMBL" id="KAE9982297.1"/>
    </source>
</evidence>
<dbReference type="PROSITE" id="PS01305">
    <property type="entry name" value="MOAA_NIFB_PQQE"/>
    <property type="match status" value="1"/>
</dbReference>
<reference evidence="19 20" key="1">
    <citation type="submission" date="2019-11" db="EMBL/GenBank/DDBJ databases">
        <title>Venturia inaequalis Genome Resource.</title>
        <authorList>
            <person name="Lichtner F.J."/>
        </authorList>
    </citation>
    <scope>NUCLEOTIDE SEQUENCE [LARGE SCALE GENOMIC DNA]</scope>
    <source>
        <strain evidence="19">Bline_iso_100314</strain>
    </source>
</reference>
<dbReference type="PANTHER" id="PTHR22960:SF0">
    <property type="entry name" value="MOLYBDENUM COFACTOR BIOSYNTHESIS PROTEIN 1"/>
    <property type="match status" value="1"/>
</dbReference>